<dbReference type="AlphaFoldDB" id="A0A5B7DVY6"/>
<gene>
    <name evidence="1" type="ORF">E2C01_018258</name>
</gene>
<dbReference type="EMBL" id="VSRR010001423">
    <property type="protein sequence ID" value="MPC25156.1"/>
    <property type="molecule type" value="Genomic_DNA"/>
</dbReference>
<evidence type="ECO:0000313" key="2">
    <source>
        <dbReference type="Proteomes" id="UP000324222"/>
    </source>
</evidence>
<keyword evidence="2" id="KW-1185">Reference proteome</keyword>
<organism evidence="1 2">
    <name type="scientific">Portunus trituberculatus</name>
    <name type="common">Swimming crab</name>
    <name type="synonym">Neptunus trituberculatus</name>
    <dbReference type="NCBI Taxonomy" id="210409"/>
    <lineage>
        <taxon>Eukaryota</taxon>
        <taxon>Metazoa</taxon>
        <taxon>Ecdysozoa</taxon>
        <taxon>Arthropoda</taxon>
        <taxon>Crustacea</taxon>
        <taxon>Multicrustacea</taxon>
        <taxon>Malacostraca</taxon>
        <taxon>Eumalacostraca</taxon>
        <taxon>Eucarida</taxon>
        <taxon>Decapoda</taxon>
        <taxon>Pleocyemata</taxon>
        <taxon>Brachyura</taxon>
        <taxon>Eubrachyura</taxon>
        <taxon>Portunoidea</taxon>
        <taxon>Portunidae</taxon>
        <taxon>Portuninae</taxon>
        <taxon>Portunus</taxon>
    </lineage>
</organism>
<name>A0A5B7DVY6_PORTR</name>
<proteinExistence type="predicted"/>
<comment type="caution">
    <text evidence="1">The sequence shown here is derived from an EMBL/GenBank/DDBJ whole genome shotgun (WGS) entry which is preliminary data.</text>
</comment>
<reference evidence="1 2" key="1">
    <citation type="submission" date="2019-05" db="EMBL/GenBank/DDBJ databases">
        <title>Another draft genome of Portunus trituberculatus and its Hox gene families provides insights of decapod evolution.</title>
        <authorList>
            <person name="Jeong J.-H."/>
            <person name="Song I."/>
            <person name="Kim S."/>
            <person name="Choi T."/>
            <person name="Kim D."/>
            <person name="Ryu S."/>
            <person name="Kim W."/>
        </authorList>
    </citation>
    <scope>NUCLEOTIDE SEQUENCE [LARGE SCALE GENOMIC DNA]</scope>
    <source>
        <tissue evidence="1">Muscle</tissue>
    </source>
</reference>
<evidence type="ECO:0000313" key="1">
    <source>
        <dbReference type="EMBL" id="MPC25156.1"/>
    </source>
</evidence>
<protein>
    <submittedName>
        <fullName evidence="1">Uncharacterized protein</fullName>
    </submittedName>
</protein>
<dbReference type="Proteomes" id="UP000324222">
    <property type="component" value="Unassembled WGS sequence"/>
</dbReference>
<accession>A0A5B7DVY6</accession>
<sequence length="69" mass="7733">MNATATFPVPPPTPALHQECIATSLTLRHFLTPPRLIFDAIRKSQRSDGGGDMKSETESDRVNYRCFLQ</sequence>